<protein>
    <submittedName>
        <fullName evidence="1">Uncharacterized protein</fullName>
    </submittedName>
</protein>
<dbReference type="AlphaFoldDB" id="X1DRT4"/>
<dbReference type="EMBL" id="BART01026621">
    <property type="protein sequence ID" value="GAG99106.1"/>
    <property type="molecule type" value="Genomic_DNA"/>
</dbReference>
<comment type="caution">
    <text evidence="1">The sequence shown here is derived from an EMBL/GenBank/DDBJ whole genome shotgun (WGS) entry which is preliminary data.</text>
</comment>
<accession>X1DRT4</accession>
<sequence length="56" mass="6562">MGTFDSFKGKPDIKKMEENKDVNGLIKALKDEDWHVRSRVVIASWLYRRTSCRAAY</sequence>
<gene>
    <name evidence="1" type="ORF">S01H4_47425</name>
</gene>
<evidence type="ECO:0000313" key="1">
    <source>
        <dbReference type="EMBL" id="GAG99106.1"/>
    </source>
</evidence>
<proteinExistence type="predicted"/>
<organism evidence="1">
    <name type="scientific">marine sediment metagenome</name>
    <dbReference type="NCBI Taxonomy" id="412755"/>
    <lineage>
        <taxon>unclassified sequences</taxon>
        <taxon>metagenomes</taxon>
        <taxon>ecological metagenomes</taxon>
    </lineage>
</organism>
<reference evidence="1" key="1">
    <citation type="journal article" date="2014" name="Front. Microbiol.">
        <title>High frequency of phylogenetically diverse reductive dehalogenase-homologous genes in deep subseafloor sedimentary metagenomes.</title>
        <authorList>
            <person name="Kawai M."/>
            <person name="Futagami T."/>
            <person name="Toyoda A."/>
            <person name="Takaki Y."/>
            <person name="Nishi S."/>
            <person name="Hori S."/>
            <person name="Arai W."/>
            <person name="Tsubouchi T."/>
            <person name="Morono Y."/>
            <person name="Uchiyama I."/>
            <person name="Ito T."/>
            <person name="Fujiyama A."/>
            <person name="Inagaki F."/>
            <person name="Takami H."/>
        </authorList>
    </citation>
    <scope>NUCLEOTIDE SEQUENCE</scope>
    <source>
        <strain evidence="1">Expedition CK06-06</strain>
    </source>
</reference>
<name>X1DRT4_9ZZZZ</name>